<reference evidence="3 4" key="1">
    <citation type="journal article" date="2015" name="Genome Biol. Evol.">
        <title>Comparative Genomics of a Bacterivorous Green Alga Reveals Evolutionary Causalities and Consequences of Phago-Mixotrophic Mode of Nutrition.</title>
        <authorList>
            <person name="Burns J.A."/>
            <person name="Paasch A."/>
            <person name="Narechania A."/>
            <person name="Kim E."/>
        </authorList>
    </citation>
    <scope>NUCLEOTIDE SEQUENCE [LARGE SCALE GENOMIC DNA]</scope>
    <source>
        <strain evidence="3 4">PLY_AMNH</strain>
    </source>
</reference>
<feature type="transmembrane region" description="Helical" evidence="2">
    <location>
        <begin position="36"/>
        <end position="58"/>
    </location>
</feature>
<feature type="compositionally biased region" description="Polar residues" evidence="1">
    <location>
        <begin position="167"/>
        <end position="177"/>
    </location>
</feature>
<keyword evidence="2" id="KW-1133">Transmembrane helix</keyword>
<evidence type="ECO:0008006" key="5">
    <source>
        <dbReference type="Google" id="ProtNLM"/>
    </source>
</evidence>
<evidence type="ECO:0000256" key="1">
    <source>
        <dbReference type="SAM" id="MobiDB-lite"/>
    </source>
</evidence>
<evidence type="ECO:0000256" key="2">
    <source>
        <dbReference type="SAM" id="Phobius"/>
    </source>
</evidence>
<accession>A0AAE0L213</accession>
<gene>
    <name evidence="3" type="ORF">CYMTET_22327</name>
</gene>
<dbReference type="AlphaFoldDB" id="A0AAE0L213"/>
<feature type="transmembrane region" description="Helical" evidence="2">
    <location>
        <begin position="70"/>
        <end position="91"/>
    </location>
</feature>
<comment type="caution">
    <text evidence="3">The sequence shown here is derived from an EMBL/GenBank/DDBJ whole genome shotgun (WGS) entry which is preliminary data.</text>
</comment>
<feature type="region of interest" description="Disordered" evidence="1">
    <location>
        <begin position="150"/>
        <end position="193"/>
    </location>
</feature>
<organism evidence="3 4">
    <name type="scientific">Cymbomonas tetramitiformis</name>
    <dbReference type="NCBI Taxonomy" id="36881"/>
    <lineage>
        <taxon>Eukaryota</taxon>
        <taxon>Viridiplantae</taxon>
        <taxon>Chlorophyta</taxon>
        <taxon>Pyramimonadophyceae</taxon>
        <taxon>Pyramimonadales</taxon>
        <taxon>Pyramimonadaceae</taxon>
        <taxon>Cymbomonas</taxon>
    </lineage>
</organism>
<evidence type="ECO:0000313" key="3">
    <source>
        <dbReference type="EMBL" id="KAK3269221.1"/>
    </source>
</evidence>
<keyword evidence="4" id="KW-1185">Reference proteome</keyword>
<keyword evidence="2" id="KW-0472">Membrane</keyword>
<keyword evidence="2" id="KW-0812">Transmembrane</keyword>
<dbReference type="EMBL" id="LGRX02011137">
    <property type="protein sequence ID" value="KAK3269221.1"/>
    <property type="molecule type" value="Genomic_DNA"/>
</dbReference>
<proteinExistence type="predicted"/>
<name>A0AAE0L213_9CHLO</name>
<protein>
    <recommendedName>
        <fullName evidence="5">Transmembrane protein</fullName>
    </recommendedName>
</protein>
<evidence type="ECO:0000313" key="4">
    <source>
        <dbReference type="Proteomes" id="UP001190700"/>
    </source>
</evidence>
<dbReference type="Proteomes" id="UP001190700">
    <property type="component" value="Unassembled WGS sequence"/>
</dbReference>
<sequence>MTRQGERYWCDQVASQTLSLYDEVAVPDMYQRFVEFLSPVSLSMLDWFSIPCVLHHLYGKDADAEAGGFVWTFIFSVALPIALLVPVLILLRGRRIRHHAAKIEVLNRNSFRVSVGGGPSTFGKRNAIFSPGGSKIVKRESSNPLQNAFCLPEETASTAEERGSATEEGSSALTSATFCPKEERGSATEEEQC</sequence>